<sequence>MPKLHIFDEQNAGVKGNLNPESTPLDVFQMIFSEELVAQITEQTNNYFKCVQQCTAYKKNSRLTNWKDASVPEMYVFLCISMLMPRSKKLSLREYWSTDQLLKSNIFRKIMARDRYMVLLQMLHFNDNNTANLLLYKGRCYSRQFIPSKRSRFGIKLFLLSDCETNYVLNFITYTGQKTNISRSNTAIGISGDVVMTLLQLYLGKGHTLITDNCYTSPRLYTLLHENKTNAFGTVRKNRKDMLHMEEKLKRGEMCYRSTGILLAIKWHDKKEVRMLFSAHGAALIKSEKRDYRTGLYKKKPSCIADYNSNMSAVDRVNMILSTLNSPRKTIKWYKKLFFHLLDLAIYNAYILYQKSTASKQKFNEFHLALIRDILRKYFQRRSMVGGGKRKSEDLPFRLIDRHFPSKCPNRAGTTQLSRRKCVVCVKNKRRNDTRYECRKCDVRLCIDNCFESFHT</sequence>
<dbReference type="Pfam" id="PF13843">
    <property type="entry name" value="DDE_Tnp_1_7"/>
    <property type="match status" value="2"/>
</dbReference>
<feature type="domain" description="PiggyBac transposable element-derived protein" evidence="2">
    <location>
        <begin position="23"/>
        <end position="131"/>
    </location>
</feature>
<name>A0A6J3K3L1_9HYME</name>
<accession>A0A6J3K3L1</accession>
<keyword evidence="3" id="KW-1185">Reference proteome</keyword>
<evidence type="ECO:0000259" key="2">
    <source>
        <dbReference type="Pfam" id="PF13843"/>
    </source>
</evidence>
<evidence type="ECO:0000259" key="1">
    <source>
        <dbReference type="Pfam" id="PF13842"/>
    </source>
</evidence>
<reference evidence="4" key="1">
    <citation type="submission" date="2025-08" db="UniProtKB">
        <authorList>
            <consortium name="RefSeq"/>
        </authorList>
    </citation>
    <scope>IDENTIFICATION</scope>
    <source>
        <tissue evidence="4">Muscle</tissue>
    </source>
</reference>
<protein>
    <submittedName>
        <fullName evidence="4">PiggyBac transposable element-derived protein 4-like</fullName>
    </submittedName>
</protein>
<dbReference type="InterPro" id="IPR032718">
    <property type="entry name" value="PGBD4_Znf_C"/>
</dbReference>
<dbReference type="AlphaFoldDB" id="A0A6J3K3L1"/>
<feature type="domain" description="PiggyBac transposable element-derived protein 4 C-terminal zinc-finger" evidence="1">
    <location>
        <begin position="418"/>
        <end position="455"/>
    </location>
</feature>
<dbReference type="InterPro" id="IPR029526">
    <property type="entry name" value="PGBD"/>
</dbReference>
<gene>
    <name evidence="4" type="primary">LOC117232434</name>
</gene>
<dbReference type="PANTHER" id="PTHR46599:SF3">
    <property type="entry name" value="PIGGYBAC TRANSPOSABLE ELEMENT-DERIVED PROTEIN 4"/>
    <property type="match status" value="1"/>
</dbReference>
<proteinExistence type="predicted"/>
<evidence type="ECO:0000313" key="3">
    <source>
        <dbReference type="Proteomes" id="UP000504631"/>
    </source>
</evidence>
<evidence type="ECO:0000313" key="4">
    <source>
        <dbReference type="RefSeq" id="XP_033347678.1"/>
    </source>
</evidence>
<feature type="domain" description="PiggyBac transposable element-derived protein" evidence="2">
    <location>
        <begin position="133"/>
        <end position="350"/>
    </location>
</feature>
<dbReference type="Pfam" id="PF13842">
    <property type="entry name" value="zf-Tnp_2"/>
    <property type="match status" value="1"/>
</dbReference>
<dbReference type="KEGG" id="bvk:117232434"/>
<dbReference type="Proteomes" id="UP000504631">
    <property type="component" value="Unplaced"/>
</dbReference>
<organism evidence="3 4">
    <name type="scientific">Bombus vosnesenskii</name>
    <dbReference type="NCBI Taxonomy" id="207650"/>
    <lineage>
        <taxon>Eukaryota</taxon>
        <taxon>Metazoa</taxon>
        <taxon>Ecdysozoa</taxon>
        <taxon>Arthropoda</taxon>
        <taxon>Hexapoda</taxon>
        <taxon>Insecta</taxon>
        <taxon>Pterygota</taxon>
        <taxon>Neoptera</taxon>
        <taxon>Endopterygota</taxon>
        <taxon>Hymenoptera</taxon>
        <taxon>Apocrita</taxon>
        <taxon>Aculeata</taxon>
        <taxon>Apoidea</taxon>
        <taxon>Anthophila</taxon>
        <taxon>Apidae</taxon>
        <taxon>Bombus</taxon>
        <taxon>Pyrobombus</taxon>
    </lineage>
</organism>
<dbReference type="GeneID" id="117232434"/>
<dbReference type="PANTHER" id="PTHR46599">
    <property type="entry name" value="PIGGYBAC TRANSPOSABLE ELEMENT-DERIVED PROTEIN 4"/>
    <property type="match status" value="1"/>
</dbReference>
<dbReference type="RefSeq" id="XP_033347678.1">
    <property type="nucleotide sequence ID" value="XM_033491787.1"/>
</dbReference>